<comment type="similarity">
    <text evidence="2">Belongs to the ORC3 family.</text>
</comment>
<dbReference type="InterPro" id="IPR020795">
    <property type="entry name" value="ORC3"/>
</dbReference>
<reference evidence="9 10" key="1">
    <citation type="journal article" date="2018" name="Evol. Lett.">
        <title>Horizontal gene cluster transfer increased hallucinogenic mushroom diversity.</title>
        <authorList>
            <person name="Reynolds H.T."/>
            <person name="Vijayakumar V."/>
            <person name="Gluck-Thaler E."/>
            <person name="Korotkin H.B."/>
            <person name="Matheny P.B."/>
            <person name="Slot J.C."/>
        </authorList>
    </citation>
    <scope>NUCLEOTIDE SEQUENCE [LARGE SCALE GENOMIC DNA]</scope>
    <source>
        <strain evidence="9 10">2631</strain>
    </source>
</reference>
<comment type="subcellular location">
    <subcellularLocation>
        <location evidence="1">Nucleus</location>
    </subcellularLocation>
</comment>
<dbReference type="Proteomes" id="UP000283269">
    <property type="component" value="Unassembled WGS sequence"/>
</dbReference>
<keyword evidence="10" id="KW-1185">Reference proteome</keyword>
<evidence type="ECO:0000256" key="3">
    <source>
        <dbReference type="ARBA" id="ARBA00022705"/>
    </source>
</evidence>
<evidence type="ECO:0000256" key="6">
    <source>
        <dbReference type="SAM" id="MobiDB-lite"/>
    </source>
</evidence>
<keyword evidence="5" id="KW-0539">Nucleus</keyword>
<name>A0A409XL27_PSICY</name>
<protein>
    <submittedName>
        <fullName evidence="9">Uncharacterized protein</fullName>
    </submittedName>
</protein>
<feature type="domain" description="Origin recognition complex subunit 3 winged helix C-terminal" evidence="8">
    <location>
        <begin position="575"/>
        <end position="716"/>
    </location>
</feature>
<keyword evidence="4" id="KW-0238">DNA-binding</keyword>
<dbReference type="InterPro" id="IPR040855">
    <property type="entry name" value="ORC_WH_C"/>
</dbReference>
<proteinExistence type="inferred from homology"/>
<dbReference type="Pfam" id="PF18137">
    <property type="entry name" value="WHD_ORC"/>
    <property type="match status" value="1"/>
</dbReference>
<organism evidence="9 10">
    <name type="scientific">Psilocybe cyanescens</name>
    <dbReference type="NCBI Taxonomy" id="93625"/>
    <lineage>
        <taxon>Eukaryota</taxon>
        <taxon>Fungi</taxon>
        <taxon>Dikarya</taxon>
        <taxon>Basidiomycota</taxon>
        <taxon>Agaricomycotina</taxon>
        <taxon>Agaricomycetes</taxon>
        <taxon>Agaricomycetidae</taxon>
        <taxon>Agaricales</taxon>
        <taxon>Agaricineae</taxon>
        <taxon>Strophariaceae</taxon>
        <taxon>Psilocybe</taxon>
    </lineage>
</organism>
<dbReference type="PANTHER" id="PTHR12748:SF0">
    <property type="entry name" value="ORIGIN RECOGNITION COMPLEX SUBUNIT 3"/>
    <property type="match status" value="1"/>
</dbReference>
<feature type="compositionally biased region" description="Basic and acidic residues" evidence="6">
    <location>
        <begin position="667"/>
        <end position="676"/>
    </location>
</feature>
<dbReference type="AlphaFoldDB" id="A0A409XL27"/>
<evidence type="ECO:0000313" key="9">
    <source>
        <dbReference type="EMBL" id="PPQ91406.1"/>
    </source>
</evidence>
<evidence type="ECO:0000259" key="8">
    <source>
        <dbReference type="Pfam" id="PF18137"/>
    </source>
</evidence>
<dbReference type="EMBL" id="NHYD01001350">
    <property type="protein sequence ID" value="PPQ91406.1"/>
    <property type="molecule type" value="Genomic_DNA"/>
</dbReference>
<dbReference type="GO" id="GO:0005656">
    <property type="term" value="C:nuclear pre-replicative complex"/>
    <property type="evidence" value="ECO:0007669"/>
    <property type="project" value="TreeGrafter"/>
</dbReference>
<evidence type="ECO:0000256" key="1">
    <source>
        <dbReference type="ARBA" id="ARBA00004123"/>
    </source>
</evidence>
<dbReference type="CDD" id="cd20704">
    <property type="entry name" value="Orc3"/>
    <property type="match status" value="1"/>
</dbReference>
<feature type="domain" description="Origin recognition complex subunit 3 N-terminal" evidence="7">
    <location>
        <begin position="46"/>
        <end position="350"/>
    </location>
</feature>
<gene>
    <name evidence="9" type="ORF">CVT25_014294</name>
</gene>
<evidence type="ECO:0000259" key="7">
    <source>
        <dbReference type="Pfam" id="PF07034"/>
    </source>
</evidence>
<evidence type="ECO:0000256" key="2">
    <source>
        <dbReference type="ARBA" id="ARBA00010977"/>
    </source>
</evidence>
<keyword evidence="3" id="KW-0235">DNA replication</keyword>
<evidence type="ECO:0000256" key="4">
    <source>
        <dbReference type="ARBA" id="ARBA00023125"/>
    </source>
</evidence>
<dbReference type="OrthoDB" id="10265211at2759"/>
<dbReference type="PANTHER" id="PTHR12748">
    <property type="entry name" value="ORIGIN RECOGNITION COMPLEX SUBUNIT 3"/>
    <property type="match status" value="1"/>
</dbReference>
<dbReference type="STRING" id="93625.A0A409XL27"/>
<dbReference type="GO" id="GO:0031261">
    <property type="term" value="C:DNA replication preinitiation complex"/>
    <property type="evidence" value="ECO:0007669"/>
    <property type="project" value="TreeGrafter"/>
</dbReference>
<dbReference type="GO" id="GO:0006270">
    <property type="term" value="P:DNA replication initiation"/>
    <property type="evidence" value="ECO:0007669"/>
    <property type="project" value="TreeGrafter"/>
</dbReference>
<dbReference type="InterPro" id="IPR045667">
    <property type="entry name" value="ORC3_N"/>
</dbReference>
<evidence type="ECO:0000313" key="10">
    <source>
        <dbReference type="Proteomes" id="UP000283269"/>
    </source>
</evidence>
<dbReference type="Pfam" id="PF07034">
    <property type="entry name" value="ORC3_N"/>
    <property type="match status" value="1"/>
</dbReference>
<dbReference type="InParanoid" id="A0A409XL27"/>
<dbReference type="GO" id="GO:0005664">
    <property type="term" value="C:nuclear origin of replication recognition complex"/>
    <property type="evidence" value="ECO:0007669"/>
    <property type="project" value="InterPro"/>
</dbReference>
<dbReference type="GO" id="GO:0003688">
    <property type="term" value="F:DNA replication origin binding"/>
    <property type="evidence" value="ECO:0007669"/>
    <property type="project" value="TreeGrafter"/>
</dbReference>
<accession>A0A409XL27</accession>
<sequence length="722" mass="82203">MQDGLIPNLDDINKTAFCIPYNPDGMPQSFSLIHYTDDSNTTLPVSAYEERDLEDGREMRFSAYKVAWKKCLDRVQDIIRELQKSSVNSVVNELKTSYTNSLPGLPYSELPVVSIINPSLGSSFLTSIMTLLESEEPIPPSDEQAKCLVIHLYPGDFPNIMTGMKSIITAFLEKADLERGKHRPATSLANYDIKLLVAWYKTWMNTLETEDVNLPRNLVVVLHDFEQFEPSVMQDVFYIFSGHVNELPVVFLLSMSSPSTNHLNDAYSRATMSLLRVRTFIAPSGSVILQEVLLKTFFSVDFEPDIMIGPAILEYLQDYFTRYNSSADVILTILQIVHLRHFSSDPLSVLVLETPSLDALSDANSSGFVNSIAIRLLLPIGNDSTDMAEQEPFTSAQIESMIRKVDAARQTYRSCFRNLRIAFSLMVRTQAFLEEQGYKGLDWSSDIKSGSNSSGTNLFKPMLNVLRANVQKDIKQLSLLTRQDLLQNFHDFYTNIPIDGSTLEDRMRIVALKTQLRPASDDDVEKISEITTSFSEWLAKFLKFRLTPLDDCELWDVWYTGQAPFSSEILNPSIRASMMAGLLRPHEYAIDVSVPFKGDSPERGIWELPDSSILFKRYLDSGKMINVYDWFESFKTVLDTQHEKLHELVMPKKRKGPKAKKQLAAKAKSEAKTEEEQEKWHLEVQARFVRAMHELDYLGFIKHTGRKADHVLRTHFDIDDAE</sequence>
<feature type="compositionally biased region" description="Basic residues" evidence="6">
    <location>
        <begin position="653"/>
        <end position="663"/>
    </location>
</feature>
<comment type="caution">
    <text evidence="9">The sequence shown here is derived from an EMBL/GenBank/DDBJ whole genome shotgun (WGS) entry which is preliminary data.</text>
</comment>
<evidence type="ECO:0000256" key="5">
    <source>
        <dbReference type="ARBA" id="ARBA00023242"/>
    </source>
</evidence>
<feature type="region of interest" description="Disordered" evidence="6">
    <location>
        <begin position="653"/>
        <end position="676"/>
    </location>
</feature>